<dbReference type="WBParaSite" id="ES5_v2.g551.t1">
    <property type="protein sequence ID" value="ES5_v2.g551.t1"/>
    <property type="gene ID" value="ES5_v2.g551"/>
</dbReference>
<protein>
    <submittedName>
        <fullName evidence="2">Uncharacterized protein</fullName>
    </submittedName>
</protein>
<name>A0AC34GP02_9BILA</name>
<dbReference type="Proteomes" id="UP000887579">
    <property type="component" value="Unplaced"/>
</dbReference>
<sequence>MKALILSSLIFCLLISLQPSSAEETAEEAWKRLVPDGCKSDDVTIYSCQNTEGAEKKTCTFKKTSGITYSHAKEHGISLEKSQEESKTTGGDVGVNLGFMKGLFGGGIDSKFKDEVTKTSGTKEGWTESEAVTNSFTKGVETSEEVVTPPRSISHITSKIVICGPFKMYIGTPDVKTEMKESDKDKECDTEGDKTAHETEKTKYYECNYGKKVLKSCGPGTEYRQKFGCS</sequence>
<accession>A0AC34GP02</accession>
<evidence type="ECO:0000313" key="1">
    <source>
        <dbReference type="Proteomes" id="UP000887579"/>
    </source>
</evidence>
<organism evidence="1 2">
    <name type="scientific">Panagrolaimus sp. ES5</name>
    <dbReference type="NCBI Taxonomy" id="591445"/>
    <lineage>
        <taxon>Eukaryota</taxon>
        <taxon>Metazoa</taxon>
        <taxon>Ecdysozoa</taxon>
        <taxon>Nematoda</taxon>
        <taxon>Chromadorea</taxon>
        <taxon>Rhabditida</taxon>
        <taxon>Tylenchina</taxon>
        <taxon>Panagrolaimomorpha</taxon>
        <taxon>Panagrolaimoidea</taxon>
        <taxon>Panagrolaimidae</taxon>
        <taxon>Panagrolaimus</taxon>
    </lineage>
</organism>
<proteinExistence type="predicted"/>
<evidence type="ECO:0000313" key="2">
    <source>
        <dbReference type="WBParaSite" id="ES5_v2.g551.t1"/>
    </source>
</evidence>
<reference evidence="2" key="1">
    <citation type="submission" date="2022-11" db="UniProtKB">
        <authorList>
            <consortium name="WormBaseParasite"/>
        </authorList>
    </citation>
    <scope>IDENTIFICATION</scope>
</reference>